<keyword evidence="2 4" id="KW-0863">Zinc-finger</keyword>
<dbReference type="AlphaFoldDB" id="A0AAV5U6W8"/>
<dbReference type="EMBL" id="BTSX01000005">
    <property type="protein sequence ID" value="GMT02140.1"/>
    <property type="molecule type" value="Genomic_DNA"/>
</dbReference>
<evidence type="ECO:0000256" key="1">
    <source>
        <dbReference type="ARBA" id="ARBA00022723"/>
    </source>
</evidence>
<dbReference type="GO" id="GO:0008270">
    <property type="term" value="F:zinc ion binding"/>
    <property type="evidence" value="ECO:0007669"/>
    <property type="project" value="UniProtKB-KW"/>
</dbReference>
<gene>
    <name evidence="6" type="ORF">PENTCL1PPCAC_24314</name>
</gene>
<dbReference type="SUPFAM" id="SSF57850">
    <property type="entry name" value="RING/U-box"/>
    <property type="match status" value="1"/>
</dbReference>
<proteinExistence type="predicted"/>
<keyword evidence="3" id="KW-0862">Zinc</keyword>
<dbReference type="PROSITE" id="PS50089">
    <property type="entry name" value="ZF_RING_2"/>
    <property type="match status" value="1"/>
</dbReference>
<evidence type="ECO:0000313" key="6">
    <source>
        <dbReference type="EMBL" id="GMT02140.1"/>
    </source>
</evidence>
<dbReference type="Gene3D" id="3.30.40.10">
    <property type="entry name" value="Zinc/RING finger domain, C3HC4 (zinc finger)"/>
    <property type="match status" value="1"/>
</dbReference>
<evidence type="ECO:0000256" key="3">
    <source>
        <dbReference type="ARBA" id="ARBA00022833"/>
    </source>
</evidence>
<evidence type="ECO:0000313" key="7">
    <source>
        <dbReference type="Proteomes" id="UP001432027"/>
    </source>
</evidence>
<feature type="domain" description="RING-type" evidence="5">
    <location>
        <begin position="27"/>
        <end position="84"/>
    </location>
</feature>
<reference evidence="6" key="1">
    <citation type="submission" date="2023-10" db="EMBL/GenBank/DDBJ databases">
        <title>Genome assembly of Pristionchus species.</title>
        <authorList>
            <person name="Yoshida K."/>
            <person name="Sommer R.J."/>
        </authorList>
    </citation>
    <scope>NUCLEOTIDE SEQUENCE</scope>
    <source>
        <strain evidence="6">RS0144</strain>
    </source>
</reference>
<dbReference type="PANTHER" id="PTHR16450">
    <property type="entry name" value="RING FINGER PROTEIN 186"/>
    <property type="match status" value="1"/>
</dbReference>
<organism evidence="6 7">
    <name type="scientific">Pristionchus entomophagus</name>
    <dbReference type="NCBI Taxonomy" id="358040"/>
    <lineage>
        <taxon>Eukaryota</taxon>
        <taxon>Metazoa</taxon>
        <taxon>Ecdysozoa</taxon>
        <taxon>Nematoda</taxon>
        <taxon>Chromadorea</taxon>
        <taxon>Rhabditida</taxon>
        <taxon>Rhabditina</taxon>
        <taxon>Diplogasteromorpha</taxon>
        <taxon>Diplogasteroidea</taxon>
        <taxon>Neodiplogasteridae</taxon>
        <taxon>Pristionchus</taxon>
    </lineage>
</organism>
<dbReference type="SMART" id="SM00184">
    <property type="entry name" value="RING"/>
    <property type="match status" value="1"/>
</dbReference>
<feature type="non-terminal residue" evidence="6">
    <location>
        <position position="1"/>
    </location>
</feature>
<dbReference type="Proteomes" id="UP001432027">
    <property type="component" value="Unassembled WGS sequence"/>
</dbReference>
<evidence type="ECO:0000256" key="4">
    <source>
        <dbReference type="PROSITE-ProRule" id="PRU00175"/>
    </source>
</evidence>
<comment type="caution">
    <text evidence="6">The sequence shown here is derived from an EMBL/GenBank/DDBJ whole genome shotgun (WGS) entry which is preliminary data.</text>
</comment>
<keyword evidence="1" id="KW-0479">Metal-binding</keyword>
<name>A0AAV5U6W8_9BILA</name>
<accession>A0AAV5U6W8</accession>
<sequence length="189" mass="20904">ERQQQALISELRRENEQGSSSRFSRACGVCFAEAPQRRAVFAACGHALCRACAEQLKAAADAEAAQLDLGEIDWARPLACPFCRKEGGFVPLFEDVMEDEGQIATRMPRVPAVPEVIDESSDAEIGEDDEVLQLDEEQLSDHSEQLDDYKEEERVTLAPGSVVCRTCGYCSSSNDKKCLACETRLPRMQ</sequence>
<evidence type="ECO:0000259" key="5">
    <source>
        <dbReference type="PROSITE" id="PS50089"/>
    </source>
</evidence>
<protein>
    <recommendedName>
        <fullName evidence="5">RING-type domain-containing protein</fullName>
    </recommendedName>
</protein>
<evidence type="ECO:0000256" key="2">
    <source>
        <dbReference type="ARBA" id="ARBA00022771"/>
    </source>
</evidence>
<dbReference type="Pfam" id="PF14634">
    <property type="entry name" value="zf-RING_5"/>
    <property type="match status" value="1"/>
</dbReference>
<dbReference type="InterPro" id="IPR017907">
    <property type="entry name" value="Znf_RING_CS"/>
</dbReference>
<keyword evidence="7" id="KW-1185">Reference proteome</keyword>
<dbReference type="InterPro" id="IPR001841">
    <property type="entry name" value="Znf_RING"/>
</dbReference>
<dbReference type="PROSITE" id="PS00518">
    <property type="entry name" value="ZF_RING_1"/>
    <property type="match status" value="1"/>
</dbReference>
<dbReference type="InterPro" id="IPR013083">
    <property type="entry name" value="Znf_RING/FYVE/PHD"/>
</dbReference>
<dbReference type="PANTHER" id="PTHR16450:SF1">
    <property type="entry name" value="PROTEIN CBG12045"/>
    <property type="match status" value="1"/>
</dbReference>